<dbReference type="InterPro" id="IPR044662">
    <property type="entry name" value="HS1/DABB1-like"/>
</dbReference>
<evidence type="ECO:0000259" key="2">
    <source>
        <dbReference type="PROSITE" id="PS51502"/>
    </source>
</evidence>
<evidence type="ECO:0000256" key="1">
    <source>
        <dbReference type="ARBA" id="ARBA00011738"/>
    </source>
</evidence>
<comment type="caution">
    <text evidence="3">The sequence shown here is derived from an EMBL/GenBank/DDBJ whole genome shotgun (WGS) entry which is preliminary data.</text>
</comment>
<feature type="domain" description="Stress-response A/B barrel" evidence="2">
    <location>
        <begin position="21"/>
        <end position="113"/>
    </location>
</feature>
<dbReference type="SMART" id="SM00886">
    <property type="entry name" value="Dabb"/>
    <property type="match status" value="1"/>
</dbReference>
<gene>
    <name evidence="3" type="ORF">DZF91_24900</name>
</gene>
<name>A0A372JGM2_9ACTN</name>
<dbReference type="AlphaFoldDB" id="A0A372JGM2"/>
<dbReference type="PANTHER" id="PTHR33178">
    <property type="match status" value="1"/>
</dbReference>
<dbReference type="Gene3D" id="3.30.70.100">
    <property type="match status" value="1"/>
</dbReference>
<organism evidence="3 4">
    <name type="scientific">Actinomadura logoneensis</name>
    <dbReference type="NCBI Taxonomy" id="2293572"/>
    <lineage>
        <taxon>Bacteria</taxon>
        <taxon>Bacillati</taxon>
        <taxon>Actinomycetota</taxon>
        <taxon>Actinomycetes</taxon>
        <taxon>Streptosporangiales</taxon>
        <taxon>Thermomonosporaceae</taxon>
        <taxon>Actinomadura</taxon>
    </lineage>
</organism>
<dbReference type="PROSITE" id="PS51502">
    <property type="entry name" value="S_R_A_B_BARREL"/>
    <property type="match status" value="1"/>
</dbReference>
<keyword evidence="4" id="KW-1185">Reference proteome</keyword>
<sequence>MPGRGVRFSPTHRYGAPMTGFRHVVLITWIEGTTTAQVEEVAARLRDLPAVIPAIRDYSLGTNAGVNAGGADFAIVADFADRDAYATYRDDPVHRAVVDDMKPLIASRTAIQYEL</sequence>
<comment type="subunit">
    <text evidence="1">Homodimer.</text>
</comment>
<evidence type="ECO:0000313" key="3">
    <source>
        <dbReference type="EMBL" id="RFU38966.1"/>
    </source>
</evidence>
<dbReference type="Pfam" id="PF07876">
    <property type="entry name" value="Dabb"/>
    <property type="match status" value="1"/>
</dbReference>
<dbReference type="Proteomes" id="UP000261811">
    <property type="component" value="Unassembled WGS sequence"/>
</dbReference>
<protein>
    <submittedName>
        <fullName evidence="3">Dabb family protein</fullName>
    </submittedName>
</protein>
<dbReference type="OrthoDB" id="6637496at2"/>
<dbReference type="InterPro" id="IPR011008">
    <property type="entry name" value="Dimeric_a/b-barrel"/>
</dbReference>
<dbReference type="PANTHER" id="PTHR33178:SF10">
    <property type="entry name" value="STRESS-RESPONSE A_B BARREL DOMAIN-CONTAINING PROTEIN"/>
    <property type="match status" value="1"/>
</dbReference>
<evidence type="ECO:0000313" key="4">
    <source>
        <dbReference type="Proteomes" id="UP000261811"/>
    </source>
</evidence>
<dbReference type="InterPro" id="IPR013097">
    <property type="entry name" value="Dabb"/>
</dbReference>
<accession>A0A372JGM2</accession>
<proteinExistence type="predicted"/>
<dbReference type="SUPFAM" id="SSF54909">
    <property type="entry name" value="Dimeric alpha+beta barrel"/>
    <property type="match status" value="1"/>
</dbReference>
<reference evidence="3 4" key="1">
    <citation type="submission" date="2018-08" db="EMBL/GenBank/DDBJ databases">
        <title>Actinomadura jelena sp. nov., a novel Actinomycete isolated from soil in Chad.</title>
        <authorList>
            <person name="Shi L."/>
        </authorList>
    </citation>
    <scope>NUCLEOTIDE SEQUENCE [LARGE SCALE GENOMIC DNA]</scope>
    <source>
        <strain evidence="3 4">NEAU-G17</strain>
    </source>
</reference>
<dbReference type="EMBL" id="QURH01000631">
    <property type="protein sequence ID" value="RFU38966.1"/>
    <property type="molecule type" value="Genomic_DNA"/>
</dbReference>